<dbReference type="RefSeq" id="WP_094013331.1">
    <property type="nucleotide sequence ID" value="NZ_NMQW01000002.1"/>
</dbReference>
<dbReference type="EMBL" id="NMQW01000002">
    <property type="protein sequence ID" value="OXM88084.1"/>
    <property type="molecule type" value="Genomic_DNA"/>
</dbReference>
<dbReference type="InterPro" id="IPR014617">
    <property type="entry name" value="YphA_Bacsu"/>
</dbReference>
<comment type="caution">
    <text evidence="2">The sequence shown here is derived from an EMBL/GenBank/DDBJ whole genome shotgun (WGS) entry which is preliminary data.</text>
</comment>
<evidence type="ECO:0000313" key="3">
    <source>
        <dbReference type="Proteomes" id="UP000215509"/>
    </source>
</evidence>
<keyword evidence="1" id="KW-0812">Transmembrane</keyword>
<evidence type="ECO:0000256" key="1">
    <source>
        <dbReference type="SAM" id="Phobius"/>
    </source>
</evidence>
<keyword evidence="1" id="KW-0472">Membrane</keyword>
<sequence length="211" mass="23643">MNSGYLSLVLMVVTLILFASGWKDSISRGITNKVILLFFVSWIIGMKFPLVFAFGQCSPIILLLCLVIIGALWRAHGQMYRLHLISIGILLGSVTFFMLEALHLVPFLVIINQDTSIALVVALLVSFMTRNTAVQIAVASMGLLIGETYYRYLHREHIGFQLGNLAFQDRWWLTVFLARGISLVLAGIVTSCKKSIQWIIQGIRRRSGGRE</sequence>
<name>A0A229UXD2_9BACL</name>
<organism evidence="2 3">
    <name type="scientific">Paenibacillus rigui</name>
    <dbReference type="NCBI Taxonomy" id="554312"/>
    <lineage>
        <taxon>Bacteria</taxon>
        <taxon>Bacillati</taxon>
        <taxon>Bacillota</taxon>
        <taxon>Bacilli</taxon>
        <taxon>Bacillales</taxon>
        <taxon>Paenibacillaceae</taxon>
        <taxon>Paenibacillus</taxon>
    </lineage>
</organism>
<protein>
    <submittedName>
        <fullName evidence="2">Uncharacterized protein</fullName>
    </submittedName>
</protein>
<dbReference type="AlphaFoldDB" id="A0A229UXD2"/>
<reference evidence="2 3" key="1">
    <citation type="submission" date="2017-07" db="EMBL/GenBank/DDBJ databases">
        <title>Genome sequencing and assembly of Paenibacillus rigui.</title>
        <authorList>
            <person name="Mayilraj S."/>
        </authorList>
    </citation>
    <scope>NUCLEOTIDE SEQUENCE [LARGE SCALE GENOMIC DNA]</scope>
    <source>
        <strain evidence="2 3">JCM 16352</strain>
    </source>
</reference>
<keyword evidence="1" id="KW-1133">Transmembrane helix</keyword>
<accession>A0A229UXD2</accession>
<feature type="transmembrane region" description="Helical" evidence="1">
    <location>
        <begin position="170"/>
        <end position="189"/>
    </location>
</feature>
<dbReference type="Proteomes" id="UP000215509">
    <property type="component" value="Unassembled WGS sequence"/>
</dbReference>
<feature type="transmembrane region" description="Helical" evidence="1">
    <location>
        <begin position="105"/>
        <end position="125"/>
    </location>
</feature>
<feature type="transmembrane region" description="Helical" evidence="1">
    <location>
        <begin position="6"/>
        <end position="22"/>
    </location>
</feature>
<feature type="transmembrane region" description="Helical" evidence="1">
    <location>
        <begin position="34"/>
        <end position="52"/>
    </location>
</feature>
<keyword evidence="3" id="KW-1185">Reference proteome</keyword>
<dbReference type="Pfam" id="PF24124">
    <property type="entry name" value="YphA"/>
    <property type="match status" value="1"/>
</dbReference>
<proteinExistence type="predicted"/>
<evidence type="ECO:0000313" key="2">
    <source>
        <dbReference type="EMBL" id="OXM88084.1"/>
    </source>
</evidence>
<feature type="transmembrane region" description="Helical" evidence="1">
    <location>
        <begin position="132"/>
        <end position="150"/>
    </location>
</feature>
<dbReference type="OrthoDB" id="2608899at2"/>
<feature type="transmembrane region" description="Helical" evidence="1">
    <location>
        <begin position="58"/>
        <end position="75"/>
    </location>
</feature>
<gene>
    <name evidence="2" type="ORF">CF651_03065</name>
</gene>
<feature type="transmembrane region" description="Helical" evidence="1">
    <location>
        <begin position="82"/>
        <end position="99"/>
    </location>
</feature>